<dbReference type="PROSITE" id="PS50176">
    <property type="entry name" value="ARM_REPEAT"/>
    <property type="match status" value="1"/>
</dbReference>
<keyword evidence="2 9" id="KW-0963">Cytoplasm</keyword>
<feature type="binding site" evidence="9">
    <location>
        <position position="202"/>
    </location>
    <ligand>
        <name>[4Fe-4S] cluster</name>
        <dbReference type="ChEBI" id="CHEBI:49883"/>
        <label>2</label>
    </ligand>
</feature>
<comment type="subunit">
    <text evidence="9">Monomer.</text>
</comment>
<comment type="function">
    <text evidence="9">Catalyzes the conversion of epoxyqueuosine (oQ) to queuosine (Q), which is a hypermodified base found in the wobble positions of tRNA(Asp), tRNA(Asn), tRNA(His) and tRNA(Tyr).</text>
</comment>
<dbReference type="SUPFAM" id="SSF46548">
    <property type="entry name" value="alpha-helical ferredoxin"/>
    <property type="match status" value="1"/>
</dbReference>
<dbReference type="InterPro" id="IPR011989">
    <property type="entry name" value="ARM-like"/>
</dbReference>
<comment type="caution">
    <text evidence="11">The sequence shown here is derived from an EMBL/GenBank/DDBJ whole genome shotgun (WGS) entry which is preliminary data.</text>
</comment>
<evidence type="ECO:0000259" key="10">
    <source>
        <dbReference type="PROSITE" id="PS51379"/>
    </source>
</evidence>
<protein>
    <recommendedName>
        <fullName evidence="9">Epoxyqueuosine reductase</fullName>
        <ecNumber evidence="9">1.17.99.6</ecNumber>
    </recommendedName>
    <alternativeName>
        <fullName evidence="9">Queuosine biosynthesis protein QueG</fullName>
    </alternativeName>
</protein>
<dbReference type="InterPro" id="IPR021133">
    <property type="entry name" value="HEAT_type_2"/>
</dbReference>
<dbReference type="Pfam" id="PF13646">
    <property type="entry name" value="HEAT_2"/>
    <property type="match status" value="1"/>
</dbReference>
<keyword evidence="9" id="KW-0846">Cobalamin</keyword>
<dbReference type="EC" id="1.17.99.6" evidence="9"/>
<comment type="similarity">
    <text evidence="9">Belongs to the QueG family.</text>
</comment>
<feature type="binding site" evidence="9">
    <location>
        <position position="137"/>
    </location>
    <ligand>
        <name>cob(II)alamin</name>
        <dbReference type="ChEBI" id="CHEBI:16304"/>
    </ligand>
</feature>
<reference evidence="11 12" key="1">
    <citation type="submission" date="2022-08" db="EMBL/GenBank/DDBJ databases">
        <title>Bacterial and archaeal communities from various locations to study Microbial Dark Matter (Phase II).</title>
        <authorList>
            <person name="Stepanauskas R."/>
        </authorList>
    </citation>
    <scope>NUCLEOTIDE SEQUENCE [LARGE SCALE GENOMIC DNA]</scope>
    <source>
        <strain evidence="11 12">PD1</strain>
    </source>
</reference>
<dbReference type="Gene3D" id="3.30.70.20">
    <property type="match status" value="1"/>
</dbReference>
<keyword evidence="3 9" id="KW-0819">tRNA processing</keyword>
<feature type="binding site" evidence="9">
    <location>
        <position position="252"/>
    </location>
    <ligand>
        <name>[4Fe-4S] cluster</name>
        <dbReference type="ChEBI" id="CHEBI:49883"/>
        <label>1</label>
    </ligand>
</feature>
<dbReference type="SMART" id="SM00567">
    <property type="entry name" value="EZ_HEAT"/>
    <property type="match status" value="2"/>
</dbReference>
<feature type="binding site" evidence="9">
    <location>
        <position position="61"/>
    </location>
    <ligand>
        <name>cob(II)alamin</name>
        <dbReference type="ChEBI" id="CHEBI:16304"/>
    </ligand>
</feature>
<dbReference type="PANTHER" id="PTHR30002:SF4">
    <property type="entry name" value="EPOXYQUEUOSINE REDUCTASE"/>
    <property type="match status" value="1"/>
</dbReference>
<comment type="caution">
    <text evidence="9">Lacks conserved residue(s) required for the propagation of feature annotation.</text>
</comment>
<gene>
    <name evidence="9" type="primary">queG</name>
    <name evidence="11" type="ORF">M2350_002555</name>
</gene>
<organism evidence="11 12">
    <name type="scientific">Candidatus Fervidibacter sacchari</name>
    <dbReference type="NCBI Taxonomy" id="1448929"/>
    <lineage>
        <taxon>Bacteria</taxon>
        <taxon>Candidatus Fervidibacterota</taxon>
        <taxon>Candidatus Fervidibacter</taxon>
    </lineage>
</organism>
<evidence type="ECO:0000313" key="11">
    <source>
        <dbReference type="EMBL" id="MCS3920138.1"/>
    </source>
</evidence>
<evidence type="ECO:0000313" key="12">
    <source>
        <dbReference type="Proteomes" id="UP001204798"/>
    </source>
</evidence>
<feature type="active site" description="Proton donor" evidence="9">
    <location>
        <position position="137"/>
    </location>
</feature>
<dbReference type="InterPro" id="IPR017900">
    <property type="entry name" value="4Fe4S_Fe_S_CS"/>
</dbReference>
<feature type="binding site" evidence="9">
    <location>
        <position position="248"/>
    </location>
    <ligand>
        <name>[4Fe-4S] cluster</name>
        <dbReference type="ChEBI" id="CHEBI:49883"/>
        <label>2</label>
    </ligand>
</feature>
<dbReference type="PROSITE" id="PS50077">
    <property type="entry name" value="HEAT_REPEAT"/>
    <property type="match status" value="1"/>
</dbReference>
<evidence type="ECO:0000256" key="1">
    <source>
        <dbReference type="ARBA" id="ARBA00022485"/>
    </source>
</evidence>
<comment type="catalytic activity">
    <reaction evidence="9">
        <text>epoxyqueuosine(34) in tRNA + AH2 = queuosine(34) in tRNA + A + H2O</text>
        <dbReference type="Rhea" id="RHEA:32159"/>
        <dbReference type="Rhea" id="RHEA-COMP:18571"/>
        <dbReference type="Rhea" id="RHEA-COMP:18582"/>
        <dbReference type="ChEBI" id="CHEBI:13193"/>
        <dbReference type="ChEBI" id="CHEBI:15377"/>
        <dbReference type="ChEBI" id="CHEBI:17499"/>
        <dbReference type="ChEBI" id="CHEBI:194431"/>
        <dbReference type="ChEBI" id="CHEBI:194443"/>
        <dbReference type="EC" id="1.17.99.6"/>
    </reaction>
</comment>
<evidence type="ECO:0000256" key="4">
    <source>
        <dbReference type="ARBA" id="ARBA00022723"/>
    </source>
</evidence>
<feature type="binding site" evidence="9">
    <location>
        <position position="172"/>
    </location>
    <ligand>
        <name>cob(II)alamin</name>
        <dbReference type="ChEBI" id="CHEBI:16304"/>
    </ligand>
</feature>
<feature type="domain" description="4Fe-4S ferredoxin-type" evidence="10">
    <location>
        <begin position="183"/>
        <end position="212"/>
    </location>
</feature>
<dbReference type="EMBL" id="JANUCP010000004">
    <property type="protein sequence ID" value="MCS3920138.1"/>
    <property type="molecule type" value="Genomic_DNA"/>
</dbReference>
<feature type="binding site" evidence="9">
    <location>
        <position position="195"/>
    </location>
    <ligand>
        <name>[4Fe-4S] cluster</name>
        <dbReference type="ChEBI" id="CHEBI:49883"/>
        <label>1</label>
    </ligand>
</feature>
<dbReference type="PANTHER" id="PTHR30002">
    <property type="entry name" value="EPOXYQUEUOSINE REDUCTASE"/>
    <property type="match status" value="1"/>
</dbReference>
<accession>A0ABT2EQA2</accession>
<comment type="subcellular location">
    <subcellularLocation>
        <location evidence="9">Cytoplasm</location>
    </subcellularLocation>
</comment>
<feature type="binding site" evidence="9">
    <location>
        <position position="245"/>
    </location>
    <ligand>
        <name>[4Fe-4S] cluster</name>
        <dbReference type="ChEBI" id="CHEBI:49883"/>
        <label>2</label>
    </ligand>
</feature>
<dbReference type="HAMAP" id="MF_00916">
    <property type="entry name" value="QueG"/>
    <property type="match status" value="1"/>
</dbReference>
<keyword evidence="4 9" id="KW-0479">Metal-binding</keyword>
<sequence length="380" mass="43325">MTNLTSERLSQMVKQRGIELGFDLIGIAPAQQPLTYRYYEQWLSLKFHGEMGYMERRREERKDVRNLLPDAKAVIVGAVNYFVPNEHLPETPEPRGKVARYAWGTDYHEVLLRKLEALLDYLRALLGDWVKGKAYVDTGPILERDFAVQAGLGWFGKNTCLINPKLGSYLLLGELIVNVPLAADPPFVRSHCGKCVRCIEACPTGALVAPHQLDARRCISFLTIELKGSIPRELRPLIGTWVFGCDICQEVCPWNRKAKPTKEEAFKPRPWASLELIRLLELSEDEFRELFRHSPLKRAKRWGLIRNACVALGNLREVRAVPLLVQLLHNDPNPIVREHAAWALGKIATEEAIRELRKALEAESNETVRQEILLSLNEVR</sequence>
<dbReference type="SUPFAM" id="SSF48371">
    <property type="entry name" value="ARM repeat"/>
    <property type="match status" value="1"/>
</dbReference>
<feature type="binding site" evidence="9">
    <location>
        <position position="218"/>
    </location>
    <ligand>
        <name>[4Fe-4S] cluster</name>
        <dbReference type="ChEBI" id="CHEBI:49883"/>
        <label>2</label>
    </ligand>
</feature>
<keyword evidence="9" id="KW-0170">Cobalt</keyword>
<evidence type="ECO:0000256" key="2">
    <source>
        <dbReference type="ARBA" id="ARBA00022490"/>
    </source>
</evidence>
<dbReference type="PROSITE" id="PS00198">
    <property type="entry name" value="4FE4S_FER_1"/>
    <property type="match status" value="1"/>
</dbReference>
<evidence type="ECO:0000256" key="8">
    <source>
        <dbReference type="ARBA" id="ARBA00023014"/>
    </source>
</evidence>
<feature type="binding site" evidence="9">
    <location>
        <position position="198"/>
    </location>
    <ligand>
        <name>[4Fe-4S] cluster</name>
        <dbReference type="ChEBI" id="CHEBI:49883"/>
        <label>1</label>
    </ligand>
</feature>
<dbReference type="InterPro" id="IPR016024">
    <property type="entry name" value="ARM-type_fold"/>
</dbReference>
<dbReference type="PROSITE" id="PS51379">
    <property type="entry name" value="4FE4S_FER_2"/>
    <property type="match status" value="1"/>
</dbReference>
<feature type="binding site" evidence="9">
    <location>
        <position position="220"/>
    </location>
    <ligand>
        <name>cob(II)alamin</name>
        <dbReference type="ChEBI" id="CHEBI:16304"/>
    </ligand>
</feature>
<feature type="binding site" evidence="9">
    <location>
        <begin position="245"/>
        <end position="246"/>
    </location>
    <ligand>
        <name>cob(II)alamin</name>
        <dbReference type="ChEBI" id="CHEBI:16304"/>
    </ligand>
</feature>
<keyword evidence="5 9" id="KW-0671">Queuosine biosynthesis</keyword>
<dbReference type="GO" id="GO:0052693">
    <property type="term" value="F:epoxyqueuosine reductase activity"/>
    <property type="evidence" value="ECO:0007669"/>
    <property type="project" value="UniProtKB-EC"/>
</dbReference>
<dbReference type="RefSeq" id="WP_259097903.1">
    <property type="nucleotide sequence ID" value="NZ_CP130454.1"/>
</dbReference>
<keyword evidence="6 9" id="KW-0560">Oxidoreductase</keyword>
<comment type="cofactor">
    <cofactor evidence="9">
        <name>cob(II)alamin</name>
        <dbReference type="ChEBI" id="CHEBI:16304"/>
    </cofactor>
</comment>
<dbReference type="InterPro" id="IPR000225">
    <property type="entry name" value="Armadillo"/>
</dbReference>
<feature type="binding site" evidence="9">
    <location>
        <position position="227"/>
    </location>
    <ligand>
        <name>tRNA</name>
        <dbReference type="ChEBI" id="CHEBI:17843"/>
    </ligand>
</feature>
<dbReference type="InterPro" id="IPR013542">
    <property type="entry name" value="QueG_DUF1730"/>
</dbReference>
<dbReference type="InterPro" id="IPR004453">
    <property type="entry name" value="QueG"/>
</dbReference>
<dbReference type="NCBIfam" id="TIGR00276">
    <property type="entry name" value="tRNA epoxyqueuosine(34) reductase QueG"/>
    <property type="match status" value="1"/>
</dbReference>
<evidence type="ECO:0000256" key="9">
    <source>
        <dbReference type="HAMAP-Rule" id="MF_00916"/>
    </source>
</evidence>
<evidence type="ECO:0000256" key="7">
    <source>
        <dbReference type="ARBA" id="ARBA00023004"/>
    </source>
</evidence>
<comment type="cofactor">
    <cofactor evidence="9">
        <name>[4Fe-4S] cluster</name>
        <dbReference type="ChEBI" id="CHEBI:49883"/>
    </cofactor>
    <text evidence="9">Binds 2 [4Fe-4S] clusters per monomer.</text>
</comment>
<comment type="pathway">
    <text evidence="9">tRNA modification; tRNA-queuosine biosynthesis.</text>
</comment>
<dbReference type="Gene3D" id="1.25.10.10">
    <property type="entry name" value="Leucine-rich Repeat Variant"/>
    <property type="match status" value="1"/>
</dbReference>
<evidence type="ECO:0000256" key="6">
    <source>
        <dbReference type="ARBA" id="ARBA00023002"/>
    </source>
</evidence>
<dbReference type="Pfam" id="PF13484">
    <property type="entry name" value="Fer4_16"/>
    <property type="match status" value="1"/>
</dbReference>
<dbReference type="InterPro" id="IPR004155">
    <property type="entry name" value="PBS_lyase_HEAT"/>
</dbReference>
<name>A0ABT2EQA2_9BACT</name>
<feature type="binding site" evidence="9">
    <location>
        <position position="158"/>
    </location>
    <ligand>
        <name>cob(II)alamin</name>
        <dbReference type="ChEBI" id="CHEBI:16304"/>
    </ligand>
</feature>
<dbReference type="Proteomes" id="UP001204798">
    <property type="component" value="Unassembled WGS sequence"/>
</dbReference>
<keyword evidence="12" id="KW-1185">Reference proteome</keyword>
<dbReference type="Pfam" id="PF08331">
    <property type="entry name" value="QueG_DUF1730"/>
    <property type="match status" value="1"/>
</dbReference>
<keyword evidence="1 9" id="KW-0004">4Fe-4S</keyword>
<feature type="binding site" evidence="9">
    <location>
        <position position="161"/>
    </location>
    <ligand>
        <name>cob(II)alamin</name>
        <dbReference type="ChEBI" id="CHEBI:16304"/>
    </ligand>
</feature>
<proteinExistence type="inferred from homology"/>
<feature type="binding site" evidence="9">
    <location>
        <position position="192"/>
    </location>
    <ligand>
        <name>[4Fe-4S] cluster</name>
        <dbReference type="ChEBI" id="CHEBI:49883"/>
        <label>1</label>
    </ligand>
</feature>
<keyword evidence="8 9" id="KW-0411">Iron-sulfur</keyword>
<keyword evidence="7 9" id="KW-0408">Iron</keyword>
<evidence type="ECO:0000256" key="3">
    <source>
        <dbReference type="ARBA" id="ARBA00022694"/>
    </source>
</evidence>
<evidence type="ECO:0000256" key="5">
    <source>
        <dbReference type="ARBA" id="ARBA00022785"/>
    </source>
</evidence>
<dbReference type="InterPro" id="IPR017896">
    <property type="entry name" value="4Fe4S_Fe-S-bd"/>
</dbReference>